<dbReference type="PROSITE" id="PS50800">
    <property type="entry name" value="SAP"/>
    <property type="match status" value="1"/>
</dbReference>
<feature type="chain" id="PRO_5021426119" description="SAP domain-containing protein" evidence="3">
    <location>
        <begin position="18"/>
        <end position="224"/>
    </location>
</feature>
<gene>
    <name evidence="5" type="ORF">C5167_022216</name>
</gene>
<protein>
    <recommendedName>
        <fullName evidence="4">SAP domain-containing protein</fullName>
    </recommendedName>
</protein>
<dbReference type="SMART" id="SM00513">
    <property type="entry name" value="SAP"/>
    <property type="match status" value="1"/>
</dbReference>
<sequence length="224" mass="24978">MCCSALLFLLITGVTQCVYNIISVILQILRNRNSMLEARNTELEAIHAKREASHDALEARNAQLVASNAELQRELQKCQVAYKDLQKHVAAQKEAEEGKKVEEEVETVTTKSKGRKRKAETQYNTRKASKAVATISSRSRESTNVADESLIVQQMAEEEQVNLLPSAAGVTLKPYQTKEGSGTLSTSKDSYQKMTVEKLRALLKERGLMVKGKKDELIARLRGK</sequence>
<proteinExistence type="predicted"/>
<dbReference type="Pfam" id="PF02037">
    <property type="entry name" value="SAP"/>
    <property type="match status" value="1"/>
</dbReference>
<evidence type="ECO:0000313" key="5">
    <source>
        <dbReference type="EMBL" id="RZC60454.1"/>
    </source>
</evidence>
<evidence type="ECO:0000256" key="1">
    <source>
        <dbReference type="SAM" id="Coils"/>
    </source>
</evidence>
<feature type="domain" description="SAP" evidence="4">
    <location>
        <begin position="191"/>
        <end position="224"/>
    </location>
</feature>
<feature type="region of interest" description="Disordered" evidence="2">
    <location>
        <begin position="94"/>
        <end position="125"/>
    </location>
</feature>
<feature type="coiled-coil region" evidence="1">
    <location>
        <begin position="26"/>
        <end position="88"/>
    </location>
</feature>
<dbReference type="Proteomes" id="UP000316621">
    <property type="component" value="Chromosome 5"/>
</dbReference>
<dbReference type="AlphaFoldDB" id="A0A4Y7JH59"/>
<keyword evidence="6" id="KW-1185">Reference proteome</keyword>
<dbReference type="InterPro" id="IPR036361">
    <property type="entry name" value="SAP_dom_sf"/>
</dbReference>
<evidence type="ECO:0000259" key="4">
    <source>
        <dbReference type="PROSITE" id="PS50800"/>
    </source>
</evidence>
<dbReference type="Gene3D" id="1.10.720.30">
    <property type="entry name" value="SAP domain"/>
    <property type="match status" value="1"/>
</dbReference>
<accession>A0A4Y7JH59</accession>
<evidence type="ECO:0000256" key="3">
    <source>
        <dbReference type="SAM" id="SignalP"/>
    </source>
</evidence>
<evidence type="ECO:0000313" key="6">
    <source>
        <dbReference type="Proteomes" id="UP000316621"/>
    </source>
</evidence>
<dbReference type="Gramene" id="RZC60454">
    <property type="protein sequence ID" value="RZC60454"/>
    <property type="gene ID" value="C5167_022216"/>
</dbReference>
<keyword evidence="3" id="KW-0732">Signal</keyword>
<dbReference type="EMBL" id="CM010719">
    <property type="protein sequence ID" value="RZC60454.1"/>
    <property type="molecule type" value="Genomic_DNA"/>
</dbReference>
<reference evidence="5 6" key="1">
    <citation type="journal article" date="2018" name="Science">
        <title>The opium poppy genome and morphinan production.</title>
        <authorList>
            <person name="Guo L."/>
            <person name="Winzer T."/>
            <person name="Yang X."/>
            <person name="Li Y."/>
            <person name="Ning Z."/>
            <person name="He Z."/>
            <person name="Teodor R."/>
            <person name="Lu Y."/>
            <person name="Bowser T.A."/>
            <person name="Graham I.A."/>
            <person name="Ye K."/>
        </authorList>
    </citation>
    <scope>NUCLEOTIDE SEQUENCE [LARGE SCALE GENOMIC DNA]</scope>
    <source>
        <strain evidence="6">cv. HN1</strain>
        <tissue evidence="5">Leaves</tissue>
    </source>
</reference>
<evidence type="ECO:0000256" key="2">
    <source>
        <dbReference type="SAM" id="MobiDB-lite"/>
    </source>
</evidence>
<name>A0A4Y7JH59_PAPSO</name>
<dbReference type="InterPro" id="IPR003034">
    <property type="entry name" value="SAP_dom"/>
</dbReference>
<dbReference type="SUPFAM" id="SSF68906">
    <property type="entry name" value="SAP domain"/>
    <property type="match status" value="1"/>
</dbReference>
<feature type="signal peptide" evidence="3">
    <location>
        <begin position="1"/>
        <end position="17"/>
    </location>
</feature>
<keyword evidence="1" id="KW-0175">Coiled coil</keyword>
<organism evidence="5 6">
    <name type="scientific">Papaver somniferum</name>
    <name type="common">Opium poppy</name>
    <dbReference type="NCBI Taxonomy" id="3469"/>
    <lineage>
        <taxon>Eukaryota</taxon>
        <taxon>Viridiplantae</taxon>
        <taxon>Streptophyta</taxon>
        <taxon>Embryophyta</taxon>
        <taxon>Tracheophyta</taxon>
        <taxon>Spermatophyta</taxon>
        <taxon>Magnoliopsida</taxon>
        <taxon>Ranunculales</taxon>
        <taxon>Papaveraceae</taxon>
        <taxon>Papaveroideae</taxon>
        <taxon>Papaver</taxon>
    </lineage>
</organism>